<reference evidence="1" key="2">
    <citation type="journal article" date="2022" name="New Phytol.">
        <title>Evolutionary transition to the ectomycorrhizal habit in the genomes of a hyperdiverse lineage of mushroom-forming fungi.</title>
        <authorList>
            <person name="Looney B."/>
            <person name="Miyauchi S."/>
            <person name="Morin E."/>
            <person name="Drula E."/>
            <person name="Courty P.E."/>
            <person name="Kohler A."/>
            <person name="Kuo A."/>
            <person name="LaButti K."/>
            <person name="Pangilinan J."/>
            <person name="Lipzen A."/>
            <person name="Riley R."/>
            <person name="Andreopoulos W."/>
            <person name="He G."/>
            <person name="Johnson J."/>
            <person name="Nolan M."/>
            <person name="Tritt A."/>
            <person name="Barry K.W."/>
            <person name="Grigoriev I.V."/>
            <person name="Nagy L.G."/>
            <person name="Hibbett D."/>
            <person name="Henrissat B."/>
            <person name="Matheny P.B."/>
            <person name="Labbe J."/>
            <person name="Martin F.M."/>
        </authorList>
    </citation>
    <scope>NUCLEOTIDE SEQUENCE</scope>
    <source>
        <strain evidence="1">EC-137</strain>
    </source>
</reference>
<dbReference type="Proteomes" id="UP000814128">
    <property type="component" value="Unassembled WGS sequence"/>
</dbReference>
<evidence type="ECO:0000313" key="1">
    <source>
        <dbReference type="EMBL" id="KAI0030120.1"/>
    </source>
</evidence>
<evidence type="ECO:0000313" key="2">
    <source>
        <dbReference type="Proteomes" id="UP000814128"/>
    </source>
</evidence>
<comment type="caution">
    <text evidence="1">The sequence shown here is derived from an EMBL/GenBank/DDBJ whole genome shotgun (WGS) entry which is preliminary data.</text>
</comment>
<name>A0ACB8QEL0_9AGAM</name>
<organism evidence="1 2">
    <name type="scientific">Vararia minispora EC-137</name>
    <dbReference type="NCBI Taxonomy" id="1314806"/>
    <lineage>
        <taxon>Eukaryota</taxon>
        <taxon>Fungi</taxon>
        <taxon>Dikarya</taxon>
        <taxon>Basidiomycota</taxon>
        <taxon>Agaricomycotina</taxon>
        <taxon>Agaricomycetes</taxon>
        <taxon>Russulales</taxon>
        <taxon>Lachnocladiaceae</taxon>
        <taxon>Vararia</taxon>
    </lineage>
</organism>
<protein>
    <submittedName>
        <fullName evidence="1">Uncharacterized protein</fullName>
    </submittedName>
</protein>
<proteinExistence type="predicted"/>
<accession>A0ACB8QEL0</accession>
<gene>
    <name evidence="1" type="ORF">K488DRAFT_88056</name>
</gene>
<keyword evidence="2" id="KW-1185">Reference proteome</keyword>
<dbReference type="EMBL" id="MU273638">
    <property type="protein sequence ID" value="KAI0030120.1"/>
    <property type="molecule type" value="Genomic_DNA"/>
</dbReference>
<reference evidence="1" key="1">
    <citation type="submission" date="2021-02" db="EMBL/GenBank/DDBJ databases">
        <authorList>
            <consortium name="DOE Joint Genome Institute"/>
            <person name="Ahrendt S."/>
            <person name="Looney B.P."/>
            <person name="Miyauchi S."/>
            <person name="Morin E."/>
            <person name="Drula E."/>
            <person name="Courty P.E."/>
            <person name="Chicoki N."/>
            <person name="Fauchery L."/>
            <person name="Kohler A."/>
            <person name="Kuo A."/>
            <person name="Labutti K."/>
            <person name="Pangilinan J."/>
            <person name="Lipzen A."/>
            <person name="Riley R."/>
            <person name="Andreopoulos W."/>
            <person name="He G."/>
            <person name="Johnson J."/>
            <person name="Barry K.W."/>
            <person name="Grigoriev I.V."/>
            <person name="Nagy L."/>
            <person name="Hibbett D."/>
            <person name="Henrissat B."/>
            <person name="Matheny P.B."/>
            <person name="Labbe J."/>
            <person name="Martin F."/>
        </authorList>
    </citation>
    <scope>NUCLEOTIDE SEQUENCE</scope>
    <source>
        <strain evidence="1">EC-137</strain>
    </source>
</reference>
<sequence>MSSKTTRTKKRARGNSGDELEYEGPGESSPSTGTVGTMDRYVSELGFALANDPDYSNAPAGDVGPSSLPSLSESTGQSATISTTSLSDTPPSVSTEDANVIEPADQDVTASNTPEDQESESSLIIKHTGSLEAKLVQRIKSLAVRIDDEEAVYAPRKIPADLEWSSTSLKDSKLILPGKNTPVSVLIVGRVNWNGMIPKPSASSSPSVAFITIEPIVEGDLAKMRDLMDRYSSTGSGSDSMKSVRASRMMSYRERNNPDLQVDTFGHVYDARNGKTDMETMEMLDPSFVMQHDIVLIEVSLGRFRDTKTKDWTKYRLSLELDAVFVLAQAPKESVQERSPAKKIRRIM</sequence>